<accession>A0A2K9DCZ1</accession>
<organism evidence="1 2">
    <name type="scientific">Microbacterium hominis</name>
    <dbReference type="NCBI Taxonomy" id="162426"/>
    <lineage>
        <taxon>Bacteria</taxon>
        <taxon>Bacillati</taxon>
        <taxon>Actinomycetota</taxon>
        <taxon>Actinomycetes</taxon>
        <taxon>Micrococcales</taxon>
        <taxon>Microbacteriaceae</taxon>
        <taxon>Microbacterium</taxon>
    </lineage>
</organism>
<name>A0A2K9DCZ1_9MICO</name>
<evidence type="ECO:0000313" key="2">
    <source>
        <dbReference type="Proteomes" id="UP000233276"/>
    </source>
</evidence>
<dbReference type="EMBL" id="CP025299">
    <property type="protein sequence ID" value="AUG28729.1"/>
    <property type="molecule type" value="Genomic_DNA"/>
</dbReference>
<gene>
    <name evidence="1" type="ORF">CXR34_04085</name>
</gene>
<dbReference type="AlphaFoldDB" id="A0A2K9DCZ1"/>
<dbReference type="RefSeq" id="WP_101305657.1">
    <property type="nucleotide sequence ID" value="NZ_CP025299.1"/>
</dbReference>
<protein>
    <submittedName>
        <fullName evidence="1">Uncharacterized protein</fullName>
    </submittedName>
</protein>
<dbReference type="KEGG" id="mhos:CXR34_04085"/>
<reference evidence="1 2" key="1">
    <citation type="submission" date="2017-12" db="EMBL/GenBank/DDBJ databases">
        <title>Isolation and characterization of estrogens degradatiion strain Microbacterium hominis SJTG1.</title>
        <authorList>
            <person name="Xiong W."/>
            <person name="Yin C."/>
            <person name="Zheng D."/>
            <person name="Liang R."/>
        </authorList>
    </citation>
    <scope>NUCLEOTIDE SEQUENCE [LARGE SCALE GENOMIC DNA]</scope>
    <source>
        <strain evidence="1 2">SJTG1</strain>
    </source>
</reference>
<evidence type="ECO:0000313" key="1">
    <source>
        <dbReference type="EMBL" id="AUG28729.1"/>
    </source>
</evidence>
<dbReference type="Proteomes" id="UP000233276">
    <property type="component" value="Chromosome"/>
</dbReference>
<sequence>MQSSDTGIIIAALSFLASVVLALLTWIRFRRKDRADTQAVESGTISGRFKDADALVRYINDRVDAATKELREELDQARADFDAFKKAADGVHGAVRSNFYQQWIWDRSGRPGPLPQLAEPILALLGISDPLEDTHPSLKEQS</sequence>
<proteinExistence type="predicted"/>